<proteinExistence type="predicted"/>
<reference evidence="1 2" key="1">
    <citation type="submission" date="2017-02" db="EMBL/GenBank/DDBJ databases">
        <title>Complete genome sequences of Mycobacterium kansasii strains isolated from rhesus macaques.</title>
        <authorList>
            <person name="Panda A."/>
            <person name="Nagaraj S."/>
            <person name="Zhao X."/>
            <person name="Tettelin H."/>
            <person name="Detolla L.J."/>
        </authorList>
    </citation>
    <scope>NUCLEOTIDE SEQUENCE [LARGE SCALE GENOMIC DNA]</scope>
    <source>
        <strain evidence="1 2">11-3469</strain>
    </source>
</reference>
<dbReference type="Proteomes" id="UP000188532">
    <property type="component" value="Unassembled WGS sequence"/>
</dbReference>
<comment type="caution">
    <text evidence="1">The sequence shown here is derived from an EMBL/GenBank/DDBJ whole genome shotgun (WGS) entry which is preliminary data.</text>
</comment>
<gene>
    <name evidence="1" type="ORF">BZL29_6880</name>
</gene>
<evidence type="ECO:0000313" key="1">
    <source>
        <dbReference type="EMBL" id="OOK68332.1"/>
    </source>
</evidence>
<name>A0A1V3WNE0_MYCKA</name>
<protein>
    <submittedName>
        <fullName evidence="1">Uncharacterized protein</fullName>
    </submittedName>
</protein>
<accession>A0A1V3WNE0</accession>
<organism evidence="1 2">
    <name type="scientific">Mycobacterium kansasii</name>
    <dbReference type="NCBI Taxonomy" id="1768"/>
    <lineage>
        <taxon>Bacteria</taxon>
        <taxon>Bacillati</taxon>
        <taxon>Actinomycetota</taxon>
        <taxon>Actinomycetes</taxon>
        <taxon>Mycobacteriales</taxon>
        <taxon>Mycobacteriaceae</taxon>
        <taxon>Mycobacterium</taxon>
    </lineage>
</organism>
<dbReference type="EMBL" id="MVBN01000008">
    <property type="protein sequence ID" value="OOK68332.1"/>
    <property type="molecule type" value="Genomic_DNA"/>
</dbReference>
<evidence type="ECO:0000313" key="2">
    <source>
        <dbReference type="Proteomes" id="UP000188532"/>
    </source>
</evidence>
<dbReference type="AlphaFoldDB" id="A0A1V3WNE0"/>
<sequence length="76" mass="7726">MDSGAVTRPCNLPDTVGLGDPTMRIADHDRCCDGGAAAPNDGGAADSAVPQTILGMVESENVTSPPVRMNDSGRNV</sequence>